<feature type="compositionally biased region" description="Basic and acidic residues" evidence="1">
    <location>
        <begin position="25"/>
        <end position="40"/>
    </location>
</feature>
<feature type="region of interest" description="Disordered" evidence="1">
    <location>
        <begin position="25"/>
        <end position="72"/>
    </location>
</feature>
<evidence type="ECO:0000256" key="1">
    <source>
        <dbReference type="SAM" id="MobiDB-lite"/>
    </source>
</evidence>
<sequence>MVQFFGNVQSIRLCHAFVLTERKRVEQHNNKHDSRCRTSRAESGQEWSPPFKKRATEGVVTNPRNHEKKIKQ</sequence>
<name>A0A814SH09_9BILA</name>
<evidence type="ECO:0000313" key="3">
    <source>
        <dbReference type="Proteomes" id="UP000663891"/>
    </source>
</evidence>
<dbReference type="OrthoDB" id="10545554at2759"/>
<dbReference type="Proteomes" id="UP000663891">
    <property type="component" value="Unassembled WGS sequence"/>
</dbReference>
<proteinExistence type="predicted"/>
<accession>A0A814SH09</accession>
<gene>
    <name evidence="2" type="ORF">VCS650_LOCUS22556</name>
</gene>
<evidence type="ECO:0000313" key="2">
    <source>
        <dbReference type="EMBL" id="CAF1146328.1"/>
    </source>
</evidence>
<reference evidence="2" key="1">
    <citation type="submission" date="2021-02" db="EMBL/GenBank/DDBJ databases">
        <authorList>
            <person name="Nowell W R."/>
        </authorList>
    </citation>
    <scope>NUCLEOTIDE SEQUENCE</scope>
</reference>
<dbReference type="EMBL" id="CAJNON010000255">
    <property type="protein sequence ID" value="CAF1146328.1"/>
    <property type="molecule type" value="Genomic_DNA"/>
</dbReference>
<comment type="caution">
    <text evidence="2">The sequence shown here is derived from an EMBL/GenBank/DDBJ whole genome shotgun (WGS) entry which is preliminary data.</text>
</comment>
<dbReference type="AlphaFoldDB" id="A0A814SH09"/>
<protein>
    <submittedName>
        <fullName evidence="2">Uncharacterized protein</fullName>
    </submittedName>
</protein>
<organism evidence="2 3">
    <name type="scientific">Adineta steineri</name>
    <dbReference type="NCBI Taxonomy" id="433720"/>
    <lineage>
        <taxon>Eukaryota</taxon>
        <taxon>Metazoa</taxon>
        <taxon>Spiralia</taxon>
        <taxon>Gnathifera</taxon>
        <taxon>Rotifera</taxon>
        <taxon>Eurotatoria</taxon>
        <taxon>Bdelloidea</taxon>
        <taxon>Adinetida</taxon>
        <taxon>Adinetidae</taxon>
        <taxon>Adineta</taxon>
    </lineage>
</organism>